<reference evidence="1 2" key="1">
    <citation type="submission" date="2014-04" db="EMBL/GenBank/DDBJ databases">
        <title>Evolutionary Origins and Diversification of the Mycorrhizal Mutualists.</title>
        <authorList>
            <consortium name="DOE Joint Genome Institute"/>
            <consortium name="Mycorrhizal Genomics Consortium"/>
            <person name="Kohler A."/>
            <person name="Kuo A."/>
            <person name="Nagy L.G."/>
            <person name="Floudas D."/>
            <person name="Copeland A."/>
            <person name="Barry K.W."/>
            <person name="Cichocki N."/>
            <person name="Veneault-Fourrey C."/>
            <person name="LaButti K."/>
            <person name="Lindquist E.A."/>
            <person name="Lipzen A."/>
            <person name="Lundell T."/>
            <person name="Morin E."/>
            <person name="Murat C."/>
            <person name="Riley R."/>
            <person name="Ohm R."/>
            <person name="Sun H."/>
            <person name="Tunlid A."/>
            <person name="Henrissat B."/>
            <person name="Grigoriev I.V."/>
            <person name="Hibbett D.S."/>
            <person name="Martin F."/>
        </authorList>
    </citation>
    <scope>NUCLEOTIDE SEQUENCE [LARGE SCALE GENOMIC DNA]</scope>
    <source>
        <strain evidence="1 2">MD-312</strain>
    </source>
</reference>
<gene>
    <name evidence="1" type="ORF">HYDPIDRAFT_67080</name>
</gene>
<protein>
    <recommendedName>
        <fullName evidence="3">Aspartic peptidase DDI1-type domain-containing protein</fullName>
    </recommendedName>
</protein>
<dbReference type="OrthoDB" id="2685257at2759"/>
<accession>A0A0C9W832</accession>
<dbReference type="AlphaFoldDB" id="A0A0C9W832"/>
<keyword evidence="2" id="KW-1185">Reference proteome</keyword>
<feature type="non-terminal residue" evidence="1">
    <location>
        <position position="216"/>
    </location>
</feature>
<dbReference type="InterPro" id="IPR021109">
    <property type="entry name" value="Peptidase_aspartic_dom_sf"/>
</dbReference>
<dbReference type="HOGENOM" id="CLU_047281_1_0_1"/>
<evidence type="ECO:0000313" key="2">
    <source>
        <dbReference type="Proteomes" id="UP000053820"/>
    </source>
</evidence>
<dbReference type="EMBL" id="KN839914">
    <property type="protein sequence ID" value="KIJ58717.1"/>
    <property type="molecule type" value="Genomic_DNA"/>
</dbReference>
<evidence type="ECO:0008006" key="3">
    <source>
        <dbReference type="Google" id="ProtNLM"/>
    </source>
</evidence>
<evidence type="ECO:0000313" key="1">
    <source>
        <dbReference type="EMBL" id="KIJ58717.1"/>
    </source>
</evidence>
<dbReference type="CDD" id="cd00303">
    <property type="entry name" value="retropepsin_like"/>
    <property type="match status" value="1"/>
</dbReference>
<dbReference type="SUPFAM" id="SSF50630">
    <property type="entry name" value="Acid proteases"/>
    <property type="match status" value="1"/>
</dbReference>
<organism evidence="1 2">
    <name type="scientific">Hydnomerulius pinastri MD-312</name>
    <dbReference type="NCBI Taxonomy" id="994086"/>
    <lineage>
        <taxon>Eukaryota</taxon>
        <taxon>Fungi</taxon>
        <taxon>Dikarya</taxon>
        <taxon>Basidiomycota</taxon>
        <taxon>Agaricomycotina</taxon>
        <taxon>Agaricomycetes</taxon>
        <taxon>Agaricomycetidae</taxon>
        <taxon>Boletales</taxon>
        <taxon>Boletales incertae sedis</taxon>
        <taxon>Leucogyrophana</taxon>
    </lineage>
</organism>
<sequence length="216" mass="24700">AFTMVDTGSTTNFVSPTFTTIMKMPVYTLEQQIMLQLGCIGSRSKLSHGAHVSVCLGPIDARAYINIANIDRYDCILGVPFLREHGICIDFTIDTLRVRGATIPALTEAEYFRHSPTREQSLMEDNIPRLHENWFTKYTERMNGVAPRLPPLREVNHQIPLIDEKKRYTYHLPRCPDLLKVPLVKKICRYMDAGWWEMRSVTQATPMLCIQKKSGG</sequence>
<dbReference type="Proteomes" id="UP000053820">
    <property type="component" value="Unassembled WGS sequence"/>
</dbReference>
<feature type="non-terminal residue" evidence="1">
    <location>
        <position position="1"/>
    </location>
</feature>
<name>A0A0C9W832_9AGAM</name>
<proteinExistence type="predicted"/>
<dbReference type="Gene3D" id="2.40.70.10">
    <property type="entry name" value="Acid Proteases"/>
    <property type="match status" value="1"/>
</dbReference>